<protein>
    <submittedName>
        <fullName evidence="3">Uncharacterized protein LOC101891394</fullName>
    </submittedName>
</protein>
<evidence type="ECO:0000256" key="1">
    <source>
        <dbReference type="SAM" id="SignalP"/>
    </source>
</evidence>
<keyword evidence="1" id="KW-0732">Signal</keyword>
<accession>A0A9J7CNH4</accession>
<dbReference type="VEuPathDB" id="VectorBase:MDOA008794"/>
<dbReference type="VEuPathDB" id="VectorBase:MDOMA2_019994"/>
<sequence length="204" mass="22400">MSYGNQRSNTGGYQRILIVFCVLVALLCEGVSAGQVNQVKKCAEINEYCQNHWDCCSNSCLSYLYRCVRSYNVYPYPFLGVTRIPTVTLEDILAQNFGPQNVKPAPAVAAAVPVAPAPVPAYKVPSFESRFNGDDNAIANNDDKEVKVDIVLQDQKPVLLETTTDVATTDAATTEPCKEIGSKCYNDNECCTNRCHGFLHKCVT</sequence>
<evidence type="ECO:0000313" key="2">
    <source>
        <dbReference type="Proteomes" id="UP001652621"/>
    </source>
</evidence>
<keyword evidence="2" id="KW-1185">Reference proteome</keyword>
<dbReference type="GeneID" id="101891394"/>
<dbReference type="RefSeq" id="XP_005179459.2">
    <property type="nucleotide sequence ID" value="XM_005179402.4"/>
</dbReference>
<feature type="chain" id="PRO_5046295994" evidence="1">
    <location>
        <begin position="34"/>
        <end position="204"/>
    </location>
</feature>
<proteinExistence type="predicted"/>
<organism evidence="2 3">
    <name type="scientific">Musca domestica</name>
    <name type="common">House fly</name>
    <dbReference type="NCBI Taxonomy" id="7370"/>
    <lineage>
        <taxon>Eukaryota</taxon>
        <taxon>Metazoa</taxon>
        <taxon>Ecdysozoa</taxon>
        <taxon>Arthropoda</taxon>
        <taxon>Hexapoda</taxon>
        <taxon>Insecta</taxon>
        <taxon>Pterygota</taxon>
        <taxon>Neoptera</taxon>
        <taxon>Endopterygota</taxon>
        <taxon>Diptera</taxon>
        <taxon>Brachycera</taxon>
        <taxon>Muscomorpha</taxon>
        <taxon>Muscoidea</taxon>
        <taxon>Muscidae</taxon>
        <taxon>Musca</taxon>
    </lineage>
</organism>
<dbReference type="Proteomes" id="UP001652621">
    <property type="component" value="Unplaced"/>
</dbReference>
<evidence type="ECO:0000313" key="3">
    <source>
        <dbReference type="RefSeq" id="XP_005179459.2"/>
    </source>
</evidence>
<dbReference type="eggNOG" id="ENOG502T81W">
    <property type="taxonomic scope" value="Eukaryota"/>
</dbReference>
<gene>
    <name evidence="3" type="primary">LOC101891394</name>
</gene>
<feature type="signal peptide" evidence="1">
    <location>
        <begin position="1"/>
        <end position="33"/>
    </location>
</feature>
<reference evidence="3" key="1">
    <citation type="submission" date="2025-08" db="UniProtKB">
        <authorList>
            <consortium name="RefSeq"/>
        </authorList>
    </citation>
    <scope>IDENTIFICATION</scope>
    <source>
        <strain evidence="3">Aabys</strain>
        <tissue evidence="3">Whole body</tissue>
    </source>
</reference>
<dbReference type="OrthoDB" id="7211176at2759"/>
<name>A0A9J7CNH4_MUSDO</name>